<reference evidence="2 3" key="1">
    <citation type="submission" date="2019-06" db="EMBL/GenBank/DDBJ databases">
        <title>Draft genomes of female and male turbot (Scophthalmus maximus).</title>
        <authorList>
            <person name="Xu H."/>
            <person name="Xu X.-W."/>
            <person name="Shao C."/>
            <person name="Chen S."/>
        </authorList>
    </citation>
    <scope>NUCLEOTIDE SEQUENCE [LARGE SCALE GENOMIC DNA]</scope>
    <source>
        <strain evidence="2">Ysfricsl-2016a</strain>
        <tissue evidence="2">Blood</tissue>
    </source>
</reference>
<organism evidence="2 3">
    <name type="scientific">Scophthalmus maximus</name>
    <name type="common">Turbot</name>
    <name type="synonym">Psetta maxima</name>
    <dbReference type="NCBI Taxonomy" id="52904"/>
    <lineage>
        <taxon>Eukaryota</taxon>
        <taxon>Metazoa</taxon>
        <taxon>Chordata</taxon>
        <taxon>Craniata</taxon>
        <taxon>Vertebrata</taxon>
        <taxon>Euteleostomi</taxon>
        <taxon>Actinopterygii</taxon>
        <taxon>Neopterygii</taxon>
        <taxon>Teleostei</taxon>
        <taxon>Neoteleostei</taxon>
        <taxon>Acanthomorphata</taxon>
        <taxon>Carangaria</taxon>
        <taxon>Pleuronectiformes</taxon>
        <taxon>Pleuronectoidei</taxon>
        <taxon>Scophthalmidae</taxon>
        <taxon>Scophthalmus</taxon>
    </lineage>
</organism>
<accession>A0A6A4TN03</accession>
<dbReference type="AlphaFoldDB" id="A0A6A4TN03"/>
<evidence type="ECO:0000256" key="1">
    <source>
        <dbReference type="SAM" id="MobiDB-lite"/>
    </source>
</evidence>
<dbReference type="Proteomes" id="UP000438429">
    <property type="component" value="Unassembled WGS sequence"/>
</dbReference>
<gene>
    <name evidence="2" type="ORF">F2P81_002738</name>
</gene>
<name>A0A6A4TN03_SCOMX</name>
<protein>
    <submittedName>
        <fullName evidence="2">Uncharacterized protein</fullName>
    </submittedName>
</protein>
<comment type="caution">
    <text evidence="2">The sequence shown here is derived from an EMBL/GenBank/DDBJ whole genome shotgun (WGS) entry which is preliminary data.</text>
</comment>
<feature type="region of interest" description="Disordered" evidence="1">
    <location>
        <begin position="279"/>
        <end position="312"/>
    </location>
</feature>
<feature type="compositionally biased region" description="Basic residues" evidence="1">
    <location>
        <begin position="299"/>
        <end position="312"/>
    </location>
</feature>
<evidence type="ECO:0000313" key="3">
    <source>
        <dbReference type="Proteomes" id="UP000438429"/>
    </source>
</evidence>
<dbReference type="EMBL" id="VEVO01000002">
    <property type="protein sequence ID" value="KAF0046209.1"/>
    <property type="molecule type" value="Genomic_DNA"/>
</dbReference>
<feature type="region of interest" description="Disordered" evidence="1">
    <location>
        <begin position="152"/>
        <end position="172"/>
    </location>
</feature>
<proteinExistence type="predicted"/>
<feature type="compositionally biased region" description="Polar residues" evidence="1">
    <location>
        <begin position="284"/>
        <end position="296"/>
    </location>
</feature>
<evidence type="ECO:0000313" key="2">
    <source>
        <dbReference type="EMBL" id="KAF0046209.1"/>
    </source>
</evidence>
<sequence length="312" mass="34930">MDRGVDRRLRPPHHPKRKYALRFHRDRGAGVQQLSRHFSWPEFCDERQSFHQDFVYDVAMFAAAHGFPWPDVVQAAEIAKGLFPQLDGLDVPRLLSVLRDVLSERLPHLTPVHRHTFTQFLADTCLGRRRLLQAVVGGAANMSVARLHRQVQLPPTPPPLAQLEASPDPRVDPDPGSVVVLQGIEPHEWERARLTSTLQQKEEELRSLRHGSRVTLGDIPDDVPLDEEGVLELVRAAVRATEGQMLQSLNREASLLSDILQLRLQLRLQLQQAALAAGGRHNPVASTTSLHPESTTAAKAKKQPAKSRRGLK</sequence>